<evidence type="ECO:0000313" key="1">
    <source>
        <dbReference type="EMBL" id="KAI2382258.1"/>
    </source>
</evidence>
<sequence length="419" mass="46399">MPQAAQYRNGRQRSRSHEEEYVVFFQGIPPQCRWQELKDLVRQTALHIRQSVVYDDPHGNPTGLGQIIIKNHDEAWRTYDRLSTNGWNGHSLTITLALANAPTTPIAGPTRSPPLQRMPFMPANLAPPVMTSPTCSIGHDVSLSPVYPQPPEYHPFASHLGHPHLVPLHADALAYQIPMMVPNDNTILFPHFYHPSFTPHTMAPLHHYPPPRPMHPFPQSKRSSISTNSNYSIGSNAEVIAPHSRHLFIQNLSPGTTSQQLKDYFQIAGVVDACEVLDQRSFGRAKFCATVSFRSEEEARGAISMFDSSVFMGSRIKVRFNRERSGSYSSQSRQAAPVDDTRVPRQSQTPELVSSPDSIDTAAVELVSSSDEELSPGTRSSEPLVVNGSSSGMRTGRANGEAHRGDAGELPRLIREAHL</sequence>
<protein>
    <submittedName>
        <fullName evidence="1">Uncharacterized protein</fullName>
    </submittedName>
</protein>
<reference evidence="1" key="1">
    <citation type="journal article" date="2022" name="bioRxiv">
        <title>Population genetic analysis of Ophidiomyces ophidiicola, the causative agent of snake fungal disease, indicates recent introductions to the USA.</title>
        <authorList>
            <person name="Ladner J.T."/>
            <person name="Palmer J.M."/>
            <person name="Ettinger C.L."/>
            <person name="Stajich J.E."/>
            <person name="Farrell T.M."/>
            <person name="Glorioso B.M."/>
            <person name="Lawson B."/>
            <person name="Price S.J."/>
            <person name="Stengle A.G."/>
            <person name="Grear D.A."/>
            <person name="Lorch J.M."/>
        </authorList>
    </citation>
    <scope>NUCLEOTIDE SEQUENCE</scope>
    <source>
        <strain evidence="1">NWHC 24266-5</strain>
    </source>
</reference>
<name>A0ACB8UP72_9EURO</name>
<accession>A0ACB8UP72</accession>
<gene>
    <name evidence="1" type="ORF">LOY88_006193</name>
</gene>
<organism evidence="1">
    <name type="scientific">Ophidiomyces ophidiicola</name>
    <dbReference type="NCBI Taxonomy" id="1387563"/>
    <lineage>
        <taxon>Eukaryota</taxon>
        <taxon>Fungi</taxon>
        <taxon>Dikarya</taxon>
        <taxon>Ascomycota</taxon>
        <taxon>Pezizomycotina</taxon>
        <taxon>Eurotiomycetes</taxon>
        <taxon>Eurotiomycetidae</taxon>
        <taxon>Onygenales</taxon>
        <taxon>Onygenaceae</taxon>
        <taxon>Ophidiomyces</taxon>
    </lineage>
</organism>
<dbReference type="EMBL" id="JALBCA010000134">
    <property type="protein sequence ID" value="KAI2382258.1"/>
    <property type="molecule type" value="Genomic_DNA"/>
</dbReference>
<comment type="caution">
    <text evidence="1">The sequence shown here is derived from an EMBL/GenBank/DDBJ whole genome shotgun (WGS) entry which is preliminary data.</text>
</comment>
<proteinExistence type="predicted"/>